<proteinExistence type="predicted"/>
<dbReference type="RefSeq" id="WP_342158212.1">
    <property type="nucleotide sequence ID" value="NZ_JBCDNA010000001.1"/>
</dbReference>
<protein>
    <submittedName>
        <fullName evidence="2">Uncharacterized protein</fullName>
    </submittedName>
</protein>
<accession>A0ABU9L0V3</accession>
<name>A0ABU9L0V3_9FLAO</name>
<organism evidence="2 3">
    <name type="scientific">Lutimonas vermicola</name>
    <dbReference type="NCBI Taxonomy" id="414288"/>
    <lineage>
        <taxon>Bacteria</taxon>
        <taxon>Pseudomonadati</taxon>
        <taxon>Bacteroidota</taxon>
        <taxon>Flavobacteriia</taxon>
        <taxon>Flavobacteriales</taxon>
        <taxon>Flavobacteriaceae</taxon>
        <taxon>Lutimonas</taxon>
    </lineage>
</organism>
<comment type="caution">
    <text evidence="2">The sequence shown here is derived from an EMBL/GenBank/DDBJ whole genome shotgun (WGS) entry which is preliminary data.</text>
</comment>
<reference evidence="2 3" key="1">
    <citation type="submission" date="2024-04" db="EMBL/GenBank/DDBJ databases">
        <title>whole genome sequencing of Lutimonas vermicola strain IMCC1616.</title>
        <authorList>
            <person name="Bae S.S."/>
        </authorList>
    </citation>
    <scope>NUCLEOTIDE SEQUENCE [LARGE SCALE GENOMIC DNA]</scope>
    <source>
        <strain evidence="2 3">IMCC1616</strain>
    </source>
</reference>
<dbReference type="Proteomes" id="UP001474120">
    <property type="component" value="Unassembled WGS sequence"/>
</dbReference>
<gene>
    <name evidence="2" type="ORF">AABB81_01890</name>
</gene>
<evidence type="ECO:0000313" key="2">
    <source>
        <dbReference type="EMBL" id="MEL4454630.1"/>
    </source>
</evidence>
<sequence length="114" mass="12749">MKKITLFFALSLVSLVGIAQESNQTTKLSSESLERQSEYIIVLDDVNVGDNIDNLLNDNSVARDFPLNFNNHELVHDAPDTSDIESKFIEGAFTYNEYALNYSINTIEEIGLSS</sequence>
<feature type="signal peptide" evidence="1">
    <location>
        <begin position="1"/>
        <end position="19"/>
    </location>
</feature>
<keyword evidence="1" id="KW-0732">Signal</keyword>
<feature type="chain" id="PRO_5045766715" evidence="1">
    <location>
        <begin position="20"/>
        <end position="114"/>
    </location>
</feature>
<keyword evidence="3" id="KW-1185">Reference proteome</keyword>
<dbReference type="EMBL" id="JBCDNA010000001">
    <property type="protein sequence ID" value="MEL4454630.1"/>
    <property type="molecule type" value="Genomic_DNA"/>
</dbReference>
<evidence type="ECO:0000256" key="1">
    <source>
        <dbReference type="SAM" id="SignalP"/>
    </source>
</evidence>
<evidence type="ECO:0000313" key="3">
    <source>
        <dbReference type="Proteomes" id="UP001474120"/>
    </source>
</evidence>